<reference evidence="9" key="1">
    <citation type="submission" date="2019-06" db="EMBL/GenBank/DDBJ databases">
        <title>G10K-VGP Goodes thornscrub tortoise genome, primary haplotype.</title>
        <authorList>
            <person name="Murphy B."/>
            <person name="Edwards T."/>
            <person name="Rhie A."/>
            <person name="Koren S."/>
            <person name="Phillippy A."/>
            <person name="Fedrigo O."/>
            <person name="Haase B."/>
            <person name="Mountcastle J."/>
            <person name="Lewin H."/>
            <person name="Damas J."/>
            <person name="Howe K."/>
            <person name="Formenti G."/>
            <person name="Myers G."/>
            <person name="Durbin R."/>
            <person name="Jarvis E.D."/>
        </authorList>
    </citation>
    <scope>NUCLEOTIDE SEQUENCE [LARGE SCALE GENOMIC DNA]</scope>
</reference>
<feature type="region of interest" description="Disordered" evidence="8">
    <location>
        <begin position="294"/>
        <end position="313"/>
    </location>
</feature>
<dbReference type="GeneTree" id="ENSGT00390000017253"/>
<protein>
    <recommendedName>
        <fullName evidence="6">Large ribosomal subunit protein mL49</fullName>
    </recommendedName>
    <alternativeName>
        <fullName evidence="7">39S ribosomal protein L49, mitochondrial</fullName>
    </alternativeName>
</protein>
<dbReference type="PANTHER" id="PTHR13477">
    <property type="entry name" value="MITOCHONDRIAL 39S RIBOSOMAL PROTEIN L49"/>
    <property type="match status" value="1"/>
</dbReference>
<evidence type="ECO:0000313" key="9">
    <source>
        <dbReference type="Ensembl" id="ENSGEVP00005011706.1"/>
    </source>
</evidence>
<evidence type="ECO:0000256" key="7">
    <source>
        <dbReference type="ARBA" id="ARBA00035545"/>
    </source>
</evidence>
<dbReference type="Proteomes" id="UP000694390">
    <property type="component" value="Chromosome 7"/>
</dbReference>
<reference evidence="9" key="2">
    <citation type="submission" date="2025-08" db="UniProtKB">
        <authorList>
            <consortium name="Ensembl"/>
        </authorList>
    </citation>
    <scope>IDENTIFICATION</scope>
</reference>
<name>A0A8C4W9N1_9SAUR</name>
<dbReference type="FunFam" id="3.30.780.10:FF:000009">
    <property type="entry name" value="39S ribosomal protein L49, mitochondrial"/>
    <property type="match status" value="1"/>
</dbReference>
<feature type="compositionally biased region" description="Polar residues" evidence="8">
    <location>
        <begin position="1"/>
        <end position="14"/>
    </location>
</feature>
<proteinExistence type="inferred from homology"/>
<evidence type="ECO:0000256" key="4">
    <source>
        <dbReference type="ARBA" id="ARBA00023128"/>
    </source>
</evidence>
<reference evidence="9" key="3">
    <citation type="submission" date="2025-09" db="UniProtKB">
        <authorList>
            <consortium name="Ensembl"/>
        </authorList>
    </citation>
    <scope>IDENTIFICATION</scope>
</reference>
<keyword evidence="3" id="KW-0689">Ribosomal protein</keyword>
<evidence type="ECO:0000256" key="5">
    <source>
        <dbReference type="ARBA" id="ARBA00023274"/>
    </source>
</evidence>
<dbReference type="InterPro" id="IPR007740">
    <property type="entry name" value="Ribosomal_mL49"/>
</dbReference>
<keyword evidence="10" id="KW-1185">Reference proteome</keyword>
<dbReference type="GO" id="GO:0006412">
    <property type="term" value="P:translation"/>
    <property type="evidence" value="ECO:0007669"/>
    <property type="project" value="InterPro"/>
</dbReference>
<evidence type="ECO:0000256" key="3">
    <source>
        <dbReference type="ARBA" id="ARBA00022980"/>
    </source>
</evidence>
<keyword evidence="5" id="KW-0687">Ribonucleoprotein</keyword>
<evidence type="ECO:0000256" key="8">
    <source>
        <dbReference type="SAM" id="MobiDB-lite"/>
    </source>
</evidence>
<dbReference type="OrthoDB" id="19439at2759"/>
<sequence>MQNGEPLPTTSTFGERQGTRHHPGIYSLVTIQGMSRPQSFSVCLSAPSARSLPRLGSCSRPGQRGAWRNGVLEQEAGEPPPFTHPRGVRPATLDSSPPHTPPGGAPEPRAPGGREGCFVSRPTHPSPTAPKRHPPPDPAPRSHPSLPPRPRSPAGRTSGPHSPRAAAATQDGAAKRKELTGTAHADIRTERRARCVTRDVIHDRLSPAEAPYFYVTTFPLGPSSKMAAAVASAGLRRRPGGVWGAVARRLLQVTAPQSQSRDKPETRHPQYPGIVESTEEYKFVERLIPPTRIPAPPKHAQYPTPSGWRAPSDTPPALPYFVRRSRMHNVPVYKDITSGNRRMTVIRKIEGDIWALEEEVKEFLTQLAGKPPPIQVNEITGSIGIKGYFDNELKEWLLNKGF</sequence>
<evidence type="ECO:0000313" key="10">
    <source>
        <dbReference type="Proteomes" id="UP000694390"/>
    </source>
</evidence>
<evidence type="ECO:0000256" key="6">
    <source>
        <dbReference type="ARBA" id="ARBA00035191"/>
    </source>
</evidence>
<feature type="compositionally biased region" description="Basic and acidic residues" evidence="8">
    <location>
        <begin position="173"/>
        <end position="186"/>
    </location>
</feature>
<evidence type="ECO:0000256" key="1">
    <source>
        <dbReference type="ARBA" id="ARBA00004173"/>
    </source>
</evidence>
<dbReference type="Pfam" id="PF05046">
    <property type="entry name" value="Img2"/>
    <property type="match status" value="1"/>
</dbReference>
<dbReference type="Gene3D" id="3.30.780.10">
    <property type="entry name" value="SUI1-like domain"/>
    <property type="match status" value="1"/>
</dbReference>
<dbReference type="PANTHER" id="PTHR13477:SF0">
    <property type="entry name" value="LARGE RIBOSOMAL SUBUNIT PROTEIN ML49"/>
    <property type="match status" value="1"/>
</dbReference>
<dbReference type="Ensembl" id="ENSGEVT00005012270.1">
    <property type="protein sequence ID" value="ENSGEVP00005011706.1"/>
    <property type="gene ID" value="ENSGEVG00005008293.1"/>
</dbReference>
<keyword evidence="4" id="KW-0496">Mitochondrion</keyword>
<feature type="region of interest" description="Disordered" evidence="8">
    <location>
        <begin position="1"/>
        <end position="21"/>
    </location>
</feature>
<organism evidence="9 10">
    <name type="scientific">Gopherus evgoodei</name>
    <name type="common">Goodes thornscrub tortoise</name>
    <dbReference type="NCBI Taxonomy" id="1825980"/>
    <lineage>
        <taxon>Eukaryota</taxon>
        <taxon>Metazoa</taxon>
        <taxon>Chordata</taxon>
        <taxon>Craniata</taxon>
        <taxon>Vertebrata</taxon>
        <taxon>Euteleostomi</taxon>
        <taxon>Archelosauria</taxon>
        <taxon>Testudinata</taxon>
        <taxon>Testudines</taxon>
        <taxon>Cryptodira</taxon>
        <taxon>Durocryptodira</taxon>
        <taxon>Testudinoidea</taxon>
        <taxon>Testudinidae</taxon>
        <taxon>Gopherus</taxon>
    </lineage>
</organism>
<feature type="region of interest" description="Disordered" evidence="8">
    <location>
        <begin position="47"/>
        <end position="186"/>
    </location>
</feature>
<feature type="compositionally biased region" description="Pro residues" evidence="8">
    <location>
        <begin position="136"/>
        <end position="151"/>
    </location>
</feature>
<comment type="subcellular location">
    <subcellularLocation>
        <location evidence="1">Mitochondrion</location>
    </subcellularLocation>
</comment>
<accession>A0A8C4W9N1</accession>
<comment type="similarity">
    <text evidence="2">Belongs to the mitochondrion-specific ribosomal protein mL49 family.</text>
</comment>
<evidence type="ECO:0000256" key="2">
    <source>
        <dbReference type="ARBA" id="ARBA00005677"/>
    </source>
</evidence>
<dbReference type="GO" id="GO:0005762">
    <property type="term" value="C:mitochondrial large ribosomal subunit"/>
    <property type="evidence" value="ECO:0007669"/>
    <property type="project" value="TreeGrafter"/>
</dbReference>
<gene>
    <name evidence="9" type="primary">MRPL49</name>
</gene>
<feature type="compositionally biased region" description="Pro residues" evidence="8">
    <location>
        <begin position="98"/>
        <end position="109"/>
    </location>
</feature>
<dbReference type="GO" id="GO:0003735">
    <property type="term" value="F:structural constituent of ribosome"/>
    <property type="evidence" value="ECO:0007669"/>
    <property type="project" value="InterPro"/>
</dbReference>
<dbReference type="AlphaFoldDB" id="A0A8C4W9N1"/>